<dbReference type="OrthoDB" id="121349at2759"/>
<evidence type="ECO:0000313" key="2">
    <source>
        <dbReference type="Proteomes" id="UP000198211"/>
    </source>
</evidence>
<evidence type="ECO:0000313" key="1">
    <source>
        <dbReference type="EMBL" id="OWZ08276.1"/>
    </source>
</evidence>
<dbReference type="Proteomes" id="UP000198211">
    <property type="component" value="Unassembled WGS sequence"/>
</dbReference>
<dbReference type="AlphaFoldDB" id="A0A225VS47"/>
<accession>A0A225VS47</accession>
<evidence type="ECO:0008006" key="3">
    <source>
        <dbReference type="Google" id="ProtNLM"/>
    </source>
</evidence>
<name>A0A225VS47_9STRA</name>
<comment type="caution">
    <text evidence="1">The sequence shown here is derived from an EMBL/GenBank/DDBJ whole genome shotgun (WGS) entry which is preliminary data.</text>
</comment>
<dbReference type="EMBL" id="NBNE01003210">
    <property type="protein sequence ID" value="OWZ08276.1"/>
    <property type="molecule type" value="Genomic_DNA"/>
</dbReference>
<reference evidence="2" key="1">
    <citation type="submission" date="2017-03" db="EMBL/GenBank/DDBJ databases">
        <title>Phytopthora megakarya and P. palmivora, two closely related causual agents of cacao black pod achieved similar genome size and gene model numbers by different mechanisms.</title>
        <authorList>
            <person name="Ali S."/>
            <person name="Shao J."/>
            <person name="Larry D.J."/>
            <person name="Kronmiller B."/>
            <person name="Shen D."/>
            <person name="Strem M.D."/>
            <person name="Melnick R.L."/>
            <person name="Guiltinan M.J."/>
            <person name="Tyler B.M."/>
            <person name="Meinhardt L.W."/>
            <person name="Bailey B.A."/>
        </authorList>
    </citation>
    <scope>NUCLEOTIDE SEQUENCE [LARGE SCALE GENOMIC DNA]</scope>
    <source>
        <strain evidence="2">zdho120</strain>
    </source>
</reference>
<proteinExistence type="predicted"/>
<gene>
    <name evidence="1" type="ORF">PHMEG_00019209</name>
</gene>
<protein>
    <recommendedName>
        <fullName evidence="3">Myb/SANT-like domain-containing protein</fullName>
    </recommendedName>
</protein>
<organism evidence="1 2">
    <name type="scientific">Phytophthora megakarya</name>
    <dbReference type="NCBI Taxonomy" id="4795"/>
    <lineage>
        <taxon>Eukaryota</taxon>
        <taxon>Sar</taxon>
        <taxon>Stramenopiles</taxon>
        <taxon>Oomycota</taxon>
        <taxon>Peronosporomycetes</taxon>
        <taxon>Peronosporales</taxon>
        <taxon>Peronosporaceae</taxon>
        <taxon>Phytophthora</taxon>
    </lineage>
</organism>
<keyword evidence="2" id="KW-1185">Reference proteome</keyword>
<sequence length="87" mass="10202">MVRELLEMRFNDSEIKRRVEGADTNRKKSLSWQFFASRLSEKLGVVLTSEQISSKYKKLKCEYRQGKEARTQTGNDGYEDDSAFWSI</sequence>